<sequence length="141" mass="15845">MTTIRRTRSDIINSLPYGMTYQLGRILETRIGQNNATTKSELIELLSQHGFQVKDERSIRASVHELRQAGAPILSSSGTAGYWWAANSGEIETFLNAELRPRATDLFKTLRALEKASSREFGLRTAVQSLLMDVPIDNSRY</sequence>
<protein>
    <submittedName>
        <fullName evidence="1">Uncharacterized protein</fullName>
    </submittedName>
</protein>
<comment type="caution">
    <text evidence="1">The sequence shown here is derived from an EMBL/GenBank/DDBJ whole genome shotgun (WGS) entry which is preliminary data.</text>
</comment>
<evidence type="ECO:0000313" key="1">
    <source>
        <dbReference type="EMBL" id="KKN52909.1"/>
    </source>
</evidence>
<name>A0A0F9RDE7_9ZZZZ</name>
<dbReference type="EMBL" id="LAZR01000998">
    <property type="protein sequence ID" value="KKN52909.1"/>
    <property type="molecule type" value="Genomic_DNA"/>
</dbReference>
<reference evidence="1" key="1">
    <citation type="journal article" date="2015" name="Nature">
        <title>Complex archaea that bridge the gap between prokaryotes and eukaryotes.</title>
        <authorList>
            <person name="Spang A."/>
            <person name="Saw J.H."/>
            <person name="Jorgensen S.L."/>
            <person name="Zaremba-Niedzwiedzka K."/>
            <person name="Martijn J."/>
            <person name="Lind A.E."/>
            <person name="van Eijk R."/>
            <person name="Schleper C."/>
            <person name="Guy L."/>
            <person name="Ettema T.J."/>
        </authorList>
    </citation>
    <scope>NUCLEOTIDE SEQUENCE</scope>
</reference>
<organism evidence="1">
    <name type="scientific">marine sediment metagenome</name>
    <dbReference type="NCBI Taxonomy" id="412755"/>
    <lineage>
        <taxon>unclassified sequences</taxon>
        <taxon>metagenomes</taxon>
        <taxon>ecological metagenomes</taxon>
    </lineage>
</organism>
<accession>A0A0F9RDE7</accession>
<proteinExistence type="predicted"/>
<gene>
    <name evidence="1" type="ORF">LCGC14_0607710</name>
</gene>
<dbReference type="AlphaFoldDB" id="A0A0F9RDE7"/>